<evidence type="ECO:0008006" key="3">
    <source>
        <dbReference type="Google" id="ProtNLM"/>
    </source>
</evidence>
<reference evidence="1 2" key="1">
    <citation type="submission" date="2019-12" db="EMBL/GenBank/DDBJ databases">
        <title>Sequence classification of anaerobic respiratory reductive dehalogenases: First we see many, then we see few.</title>
        <authorList>
            <person name="Molenda O."/>
            <person name="Puentes Jacome L.A."/>
            <person name="Cao X."/>
            <person name="Nesbo C.L."/>
            <person name="Tang S."/>
            <person name="Morson N."/>
            <person name="Patron J."/>
            <person name="Lomheim L."/>
            <person name="Wishart D.S."/>
            <person name="Edwards E.A."/>
        </authorList>
    </citation>
    <scope>NUCLEOTIDE SEQUENCE [LARGE SCALE GENOMIC DNA]</scope>
    <source>
        <strain evidence="1 2">12DCA</strain>
    </source>
</reference>
<organism evidence="1 2">
    <name type="scientific">Dehalobacter restrictus</name>
    <dbReference type="NCBI Taxonomy" id="55583"/>
    <lineage>
        <taxon>Bacteria</taxon>
        <taxon>Bacillati</taxon>
        <taxon>Bacillota</taxon>
        <taxon>Clostridia</taxon>
        <taxon>Eubacteriales</taxon>
        <taxon>Desulfitobacteriaceae</taxon>
        <taxon>Dehalobacter</taxon>
    </lineage>
</organism>
<dbReference type="RefSeq" id="WP_025205349.1">
    <property type="nucleotide sequence ID" value="NZ_CP046996.1"/>
</dbReference>
<proteinExistence type="predicted"/>
<evidence type="ECO:0000313" key="2">
    <source>
        <dbReference type="Proteomes" id="UP000430508"/>
    </source>
</evidence>
<accession>A0A857DH36</accession>
<dbReference type="AlphaFoldDB" id="A0A857DH36"/>
<evidence type="ECO:0000313" key="1">
    <source>
        <dbReference type="EMBL" id="QHA00031.1"/>
    </source>
</evidence>
<dbReference type="Proteomes" id="UP000430508">
    <property type="component" value="Chromosome"/>
</dbReference>
<gene>
    <name evidence="1" type="ORF">GQ588_04895</name>
</gene>
<protein>
    <recommendedName>
        <fullName evidence="3">ParB/Sulfiredoxin domain-containing protein</fullName>
    </recommendedName>
</protein>
<dbReference type="EMBL" id="CP046996">
    <property type="protein sequence ID" value="QHA00031.1"/>
    <property type="molecule type" value="Genomic_DNA"/>
</dbReference>
<name>A0A857DH36_9FIRM</name>
<sequence length="220" mass="25153">MSNPIYKSINITNLLLNSSNPRFNPVEHQSEAIDAMVRDQQDKLVTLAKHIALYGLNPSDIVLVKPHNKQWVVREGNRRITTLKLINEPALIPSDFPKLKKEFQLINISFDKDILKNIQCVVLENEDEINEWVRLKHTGQNEGSGTVSWDGQQTSRFRVIAEGKPDMRLSFLDELRLIADVPQSIKDGLGNIKKTNFDRLIGDPDIREIMDLRLVVTSFN</sequence>